<dbReference type="SUPFAM" id="SSF51197">
    <property type="entry name" value="Clavaminate synthase-like"/>
    <property type="match status" value="1"/>
</dbReference>
<name>A0A1G7F3N5_9PROT</name>
<keyword evidence="3" id="KW-1185">Reference proteome</keyword>
<reference evidence="2 3" key="1">
    <citation type="submission" date="2016-10" db="EMBL/GenBank/DDBJ databases">
        <authorList>
            <person name="de Groot N.N."/>
        </authorList>
    </citation>
    <scope>NUCLEOTIDE SEQUENCE [LARGE SCALE GENOMIC DNA]</scope>
    <source>
        <strain evidence="2 3">CGMCC 1.9109</strain>
    </source>
</reference>
<dbReference type="GO" id="GO:0016706">
    <property type="term" value="F:2-oxoglutarate-dependent dioxygenase activity"/>
    <property type="evidence" value="ECO:0007669"/>
    <property type="project" value="UniProtKB-ARBA"/>
</dbReference>
<organism evidence="2 3">
    <name type="scientific">Kordiimonas lacus</name>
    <dbReference type="NCBI Taxonomy" id="637679"/>
    <lineage>
        <taxon>Bacteria</taxon>
        <taxon>Pseudomonadati</taxon>
        <taxon>Pseudomonadota</taxon>
        <taxon>Alphaproteobacteria</taxon>
        <taxon>Kordiimonadales</taxon>
        <taxon>Kordiimonadaceae</taxon>
        <taxon>Kordiimonas</taxon>
    </lineage>
</organism>
<protein>
    <submittedName>
        <fullName evidence="2">Phytanoyl-CoA dioxygenase (PhyH)</fullName>
    </submittedName>
</protein>
<dbReference type="Proteomes" id="UP000183685">
    <property type="component" value="Unassembled WGS sequence"/>
</dbReference>
<dbReference type="PANTHER" id="PTHR20883:SF48">
    <property type="entry name" value="ECTOINE DIOXYGENASE"/>
    <property type="match status" value="1"/>
</dbReference>
<dbReference type="PANTHER" id="PTHR20883">
    <property type="entry name" value="PHYTANOYL-COA DIOXYGENASE DOMAIN CONTAINING 1"/>
    <property type="match status" value="1"/>
</dbReference>
<dbReference type="InterPro" id="IPR008775">
    <property type="entry name" value="Phytyl_CoA_dOase-like"/>
</dbReference>
<comment type="cofactor">
    <cofactor evidence="1">
        <name>Fe(2+)</name>
        <dbReference type="ChEBI" id="CHEBI:29033"/>
    </cofactor>
</comment>
<dbReference type="AlphaFoldDB" id="A0A1G7F3N5"/>
<dbReference type="STRING" id="637679.GCA_001550055_01577"/>
<proteinExistence type="predicted"/>
<evidence type="ECO:0000313" key="3">
    <source>
        <dbReference type="Proteomes" id="UP000183685"/>
    </source>
</evidence>
<gene>
    <name evidence="2" type="ORF">SAMN04488071_3605</name>
</gene>
<evidence type="ECO:0000256" key="1">
    <source>
        <dbReference type="ARBA" id="ARBA00001954"/>
    </source>
</evidence>
<keyword evidence="2" id="KW-0223">Dioxygenase</keyword>
<accession>A0A1G7F3N5</accession>
<sequence length="341" mass="38521">MRRAFKIHMWPVWVLALATQGKSFKANPVIGSRILNTLGLHMLRVLLARVAAHLRWLMLAHKMPRELRRAFQRDGFCVVPDFLDMDTLDALRAEIKGYSGEVRQMTQGNTATQRILLDDDALNGRPALAAVSGNKRFLDLLAYGGATAIRPILYIQRIRNGFRSGKADPQKTMHSDTFHPTMKAWLFLEDVKTEDGPFTYVRGSNRLTWKRFKWEYQRSRVAAHIADGYSEKGSFRAGPEDLEAMGLPAPEGLTAKAGTLVIANTNGFHGRGQAKDGASRIELWAYSRHNPFSILPGLGLKARLRIEHAILHRFWCHKDKVAEAKNSRASWHLIDAQDMLD</sequence>
<dbReference type="GO" id="GO:0005506">
    <property type="term" value="F:iron ion binding"/>
    <property type="evidence" value="ECO:0007669"/>
    <property type="project" value="UniProtKB-ARBA"/>
</dbReference>
<dbReference type="Pfam" id="PF05721">
    <property type="entry name" value="PhyH"/>
    <property type="match status" value="1"/>
</dbReference>
<keyword evidence="2" id="KW-0560">Oxidoreductase</keyword>
<evidence type="ECO:0000313" key="2">
    <source>
        <dbReference type="EMBL" id="SDE70580.1"/>
    </source>
</evidence>
<dbReference type="OrthoDB" id="547161at2"/>
<dbReference type="RefSeq" id="WP_068303532.1">
    <property type="nucleotide sequence ID" value="NZ_FNAK01000009.1"/>
</dbReference>
<dbReference type="EMBL" id="FNAK01000009">
    <property type="protein sequence ID" value="SDE70580.1"/>
    <property type="molecule type" value="Genomic_DNA"/>
</dbReference>
<dbReference type="Gene3D" id="2.60.120.620">
    <property type="entry name" value="q2cbj1_9rhob like domain"/>
    <property type="match status" value="1"/>
</dbReference>